<comment type="caution">
    <text evidence="3">The sequence shown here is derived from an EMBL/GenBank/DDBJ whole genome shotgun (WGS) entry which is preliminary data.</text>
</comment>
<dbReference type="InterPro" id="IPR011042">
    <property type="entry name" value="6-blade_b-propeller_TolB-like"/>
</dbReference>
<keyword evidence="3" id="KW-0449">Lipoprotein</keyword>
<gene>
    <name evidence="2" type="ORF">JCM19301_850</name>
    <name evidence="3" type="ORF">JCM19302_1048</name>
    <name evidence="4" type="ORF">JCM19538_1387</name>
</gene>
<evidence type="ECO:0000313" key="4">
    <source>
        <dbReference type="EMBL" id="GAL89392.1"/>
    </source>
</evidence>
<sequence length="307" mass="34322">MYRKLPILVLFLFCAQSFSQVTKYHVKNLKLNTKYPHFGVNLCGDNKVLFTSYQLNKKGKVKKIFDGQGILTIYKGSVDGEGNIKNIEEVTIDPKANIESITSATLSLDEQQLYITTTYTNKTKPKGNFNKANFHIEVGEYKAGIGYANFKVLPFCNPKYSYAHPVFSLDGKTLYFTANVKGGRETTKGASDIFKVDVLQNNTFGKIKNLGARVNSYSKEMFPTISKENVLYFASNKSNGYGGFDLYKSKMNADGTFNKAEKLPKPINSSQDDLSLVMLPNGNSGFMVSKRKGGKGDDDIYYFTIIK</sequence>
<dbReference type="SUPFAM" id="SSF82171">
    <property type="entry name" value="DPP6 N-terminal domain-like"/>
    <property type="match status" value="1"/>
</dbReference>
<evidence type="ECO:0000313" key="6">
    <source>
        <dbReference type="Proteomes" id="UP000030184"/>
    </source>
</evidence>
<keyword evidence="1" id="KW-0732">Signal</keyword>
<evidence type="ECO:0000313" key="3">
    <source>
        <dbReference type="EMBL" id="GAL71370.1"/>
    </source>
</evidence>
<proteinExistence type="predicted"/>
<dbReference type="Pfam" id="PF07676">
    <property type="entry name" value="PD40"/>
    <property type="match status" value="2"/>
</dbReference>
<evidence type="ECO:0000313" key="2">
    <source>
        <dbReference type="EMBL" id="GAL67563.1"/>
    </source>
</evidence>
<dbReference type="EMBL" id="BBNR01000011">
    <property type="protein sequence ID" value="GAL67563.1"/>
    <property type="molecule type" value="Genomic_DNA"/>
</dbReference>
<reference evidence="6" key="1">
    <citation type="journal article" date="2014" name="Genome Announc.">
        <title>Draft Genome Sequence of Marine Flavobacterium Jejuia pallidilutea Strain 11shimoA1 and Pigmentation Mutants.</title>
        <authorList>
            <person name="Takatani N."/>
            <person name="Nakanishi M."/>
            <person name="Meirelles P."/>
            <person name="Mino S."/>
            <person name="Suda W."/>
            <person name="Oshima K."/>
            <person name="Hattori M."/>
            <person name="Ohkuma M."/>
            <person name="Hosokawa M."/>
            <person name="Miyashita K."/>
            <person name="Thompson F.L."/>
            <person name="Niwa A."/>
            <person name="Sawabe T."/>
            <person name="Sawabe T."/>
        </authorList>
    </citation>
    <scope>NUCLEOTIDE SEQUENCE [LARGE SCALE GENOMIC DNA]</scope>
    <source>
        <strain evidence="6">JCM 19538</strain>
    </source>
</reference>
<evidence type="ECO:0000313" key="5">
    <source>
        <dbReference type="Proteomes" id="UP000029646"/>
    </source>
</evidence>
<dbReference type="EMBL" id="BBNY01000009">
    <property type="protein sequence ID" value="GAL89392.1"/>
    <property type="molecule type" value="Genomic_DNA"/>
</dbReference>
<dbReference type="Proteomes" id="UP000030184">
    <property type="component" value="Unassembled WGS sequence"/>
</dbReference>
<feature type="signal peptide" evidence="1">
    <location>
        <begin position="1"/>
        <end position="19"/>
    </location>
</feature>
<dbReference type="Proteomes" id="UP000029646">
    <property type="component" value="Unassembled WGS sequence"/>
</dbReference>
<dbReference type="InterPro" id="IPR011659">
    <property type="entry name" value="WD40"/>
</dbReference>
<dbReference type="STRING" id="504487.JCM19538_1387"/>
<dbReference type="Proteomes" id="UP000029641">
    <property type="component" value="Unassembled WGS sequence"/>
</dbReference>
<accession>A0A090W2Y5</accession>
<dbReference type="AlphaFoldDB" id="A0A090W2Y5"/>
<dbReference type="RefSeq" id="WP_042244194.1">
    <property type="nucleotide sequence ID" value="NZ_BBNR01000011.1"/>
</dbReference>
<evidence type="ECO:0000256" key="1">
    <source>
        <dbReference type="SAM" id="SignalP"/>
    </source>
</evidence>
<name>A0A090W2Y5_9FLAO</name>
<feature type="chain" id="PRO_5007383033" evidence="1">
    <location>
        <begin position="20"/>
        <end position="307"/>
    </location>
</feature>
<keyword evidence="6" id="KW-1185">Reference proteome</keyword>
<organism evidence="3 5">
    <name type="scientific">Jejuia pallidilutea</name>
    <dbReference type="NCBI Taxonomy" id="504487"/>
    <lineage>
        <taxon>Bacteria</taxon>
        <taxon>Pseudomonadati</taxon>
        <taxon>Bacteroidota</taxon>
        <taxon>Flavobacteriia</taxon>
        <taxon>Flavobacteriales</taxon>
        <taxon>Flavobacteriaceae</taxon>
        <taxon>Jejuia</taxon>
    </lineage>
</organism>
<dbReference type="eggNOG" id="COG2885">
    <property type="taxonomic scope" value="Bacteria"/>
</dbReference>
<dbReference type="Gene3D" id="2.120.10.30">
    <property type="entry name" value="TolB, C-terminal domain"/>
    <property type="match status" value="1"/>
</dbReference>
<dbReference type="EMBL" id="BBNS01000012">
    <property type="protein sequence ID" value="GAL71370.1"/>
    <property type="molecule type" value="Genomic_DNA"/>
</dbReference>
<dbReference type="OrthoDB" id="9809364at2"/>
<protein>
    <submittedName>
        <fullName evidence="3 4">Outer membrane lipoprotein Omp16</fullName>
    </submittedName>
</protein>